<name>A0A914PAQ1_9BILA</name>
<evidence type="ECO:0000259" key="1">
    <source>
        <dbReference type="Pfam" id="PF00079"/>
    </source>
</evidence>
<evidence type="ECO:0000313" key="2">
    <source>
        <dbReference type="Proteomes" id="UP000887578"/>
    </source>
</evidence>
<proteinExistence type="predicted"/>
<dbReference type="WBParaSite" id="PDA_v2.g15158.t1">
    <property type="protein sequence ID" value="PDA_v2.g15158.t1"/>
    <property type="gene ID" value="PDA_v2.g15158"/>
</dbReference>
<feature type="domain" description="Serpin" evidence="1">
    <location>
        <begin position="12"/>
        <end position="61"/>
    </location>
</feature>
<dbReference type="InterPro" id="IPR042178">
    <property type="entry name" value="Serpin_sf_1"/>
</dbReference>
<organism evidence="2 3">
    <name type="scientific">Panagrolaimus davidi</name>
    <dbReference type="NCBI Taxonomy" id="227884"/>
    <lineage>
        <taxon>Eukaryota</taxon>
        <taxon>Metazoa</taxon>
        <taxon>Ecdysozoa</taxon>
        <taxon>Nematoda</taxon>
        <taxon>Chromadorea</taxon>
        <taxon>Rhabditida</taxon>
        <taxon>Tylenchina</taxon>
        <taxon>Panagrolaimomorpha</taxon>
        <taxon>Panagrolaimoidea</taxon>
        <taxon>Panagrolaimidae</taxon>
        <taxon>Panagrolaimus</taxon>
    </lineage>
</organism>
<dbReference type="Gene3D" id="3.30.497.10">
    <property type="entry name" value="Antithrombin, subunit I, domain 2"/>
    <property type="match status" value="1"/>
</dbReference>
<dbReference type="SUPFAM" id="SSF56574">
    <property type="entry name" value="Serpins"/>
    <property type="match status" value="1"/>
</dbReference>
<protein>
    <submittedName>
        <fullName evidence="3">Serpin domain-containing protein</fullName>
    </submittedName>
</protein>
<reference evidence="3" key="1">
    <citation type="submission" date="2022-11" db="UniProtKB">
        <authorList>
            <consortium name="WormBaseParasite"/>
        </authorList>
    </citation>
    <scope>IDENTIFICATION</scope>
</reference>
<dbReference type="InterPro" id="IPR036186">
    <property type="entry name" value="Serpin_sf"/>
</dbReference>
<accession>A0A914PAQ1</accession>
<dbReference type="InterPro" id="IPR023796">
    <property type="entry name" value="Serpin_dom"/>
</dbReference>
<keyword evidence="2" id="KW-1185">Reference proteome</keyword>
<evidence type="ECO:0000313" key="3">
    <source>
        <dbReference type="WBParaSite" id="PDA_v2.g15158.t1"/>
    </source>
</evidence>
<dbReference type="AlphaFoldDB" id="A0A914PAQ1"/>
<dbReference type="Pfam" id="PF00079">
    <property type="entry name" value="Serpin"/>
    <property type="match status" value="1"/>
</dbReference>
<dbReference type="Proteomes" id="UP000887578">
    <property type="component" value="Unplaced"/>
</dbReference>
<sequence>MAEKVELITEAQLGFALKLLHSQHNANSSTVFSPVSIATALAMMYLGAEGNTALEIKNALAGGSNPRFIPILQLC</sequence>